<proteinExistence type="predicted"/>
<reference evidence="3" key="1">
    <citation type="journal article" date="2014" name="Int. J. Syst. Evol. Microbiol.">
        <title>Complete genome sequence of Corynebacterium casei LMG S-19264T (=DSM 44701T), isolated from a smear-ripened cheese.</title>
        <authorList>
            <consortium name="US DOE Joint Genome Institute (JGI-PGF)"/>
            <person name="Walter F."/>
            <person name="Albersmeier A."/>
            <person name="Kalinowski J."/>
            <person name="Ruckert C."/>
        </authorList>
    </citation>
    <scope>NUCLEOTIDE SEQUENCE</scope>
    <source>
        <strain evidence="3">CGMCC 1.15290</strain>
    </source>
</reference>
<dbReference type="PANTHER" id="PTHR43135">
    <property type="entry name" value="ALPHA-D-RIBOSE 1-METHYLPHOSPHONATE 5-TRIPHOSPHATE DIPHOSPHATASE"/>
    <property type="match status" value="1"/>
</dbReference>
<dbReference type="InterPro" id="IPR011059">
    <property type="entry name" value="Metal-dep_hydrolase_composite"/>
</dbReference>
<dbReference type="RefSeq" id="WP_188950856.1">
    <property type="nucleotide sequence ID" value="NZ_BMIB01000001.1"/>
</dbReference>
<feature type="chain" id="PRO_5037379315" evidence="1">
    <location>
        <begin position="25"/>
        <end position="417"/>
    </location>
</feature>
<dbReference type="Gene3D" id="2.30.40.10">
    <property type="entry name" value="Urease, subunit C, domain 1"/>
    <property type="match status" value="1"/>
</dbReference>
<dbReference type="AlphaFoldDB" id="A0A917IRJ8"/>
<keyword evidence="1" id="KW-0732">Signal</keyword>
<protein>
    <submittedName>
        <fullName evidence="3">Peptidase M38</fullName>
    </submittedName>
</protein>
<feature type="signal peptide" evidence="1">
    <location>
        <begin position="1"/>
        <end position="24"/>
    </location>
</feature>
<sequence length="417" mass="45133">MKRRRTILLSGILLLLLPAPACLAQSDSALLLQHANVIDVTSGNIQRDVTVCIEQGKIVSVGGRATKKPKARVIDLKGAYVMPGLIDAHVHVANGMGVKPETALSHLQYFLQHGITSVRDAAGDASVLQQVQKKIRSGEAKGADVYYAAFMAGPWYFNRGMDLRKEPYTAWEQCVQPGVNLDSIMKAAKGCGATGVKLYHSIDSSYLPEVVKAAKRHQLKVWGHAMMYAARPVQVAQAGVEVLSHAYMLAWISPDDSLIGVATRRRNRPMSKETADSLLSAVDVTAFCNAMKANNAILDATLCISDQEDDYAFSLLKKVHACGVKVCAGTDQIVDLKRPFPRLLDELSYYVNRCGFTPLEALRSATLIAAEAIGQEQNIGTVVPGKKADLLVLSGNPLTDIANLKKQVMVIQGGKLQ</sequence>
<organism evidence="3 4">
    <name type="scientific">Filimonas zeae</name>
    <dbReference type="NCBI Taxonomy" id="1737353"/>
    <lineage>
        <taxon>Bacteria</taxon>
        <taxon>Pseudomonadati</taxon>
        <taxon>Bacteroidota</taxon>
        <taxon>Chitinophagia</taxon>
        <taxon>Chitinophagales</taxon>
        <taxon>Chitinophagaceae</taxon>
        <taxon>Filimonas</taxon>
    </lineage>
</organism>
<dbReference type="InterPro" id="IPR051781">
    <property type="entry name" value="Metallo-dep_Hydrolase"/>
</dbReference>
<dbReference type="InterPro" id="IPR006680">
    <property type="entry name" value="Amidohydro-rel"/>
</dbReference>
<feature type="domain" description="Amidohydrolase-related" evidence="2">
    <location>
        <begin position="80"/>
        <end position="412"/>
    </location>
</feature>
<dbReference type="InterPro" id="IPR032466">
    <property type="entry name" value="Metal_Hydrolase"/>
</dbReference>
<dbReference type="SUPFAM" id="SSF51338">
    <property type="entry name" value="Composite domain of metallo-dependent hydrolases"/>
    <property type="match status" value="1"/>
</dbReference>
<dbReference type="Gene3D" id="3.40.50.10910">
    <property type="entry name" value="Amidohydrolase"/>
    <property type="match status" value="1"/>
</dbReference>
<reference evidence="3" key="2">
    <citation type="submission" date="2020-09" db="EMBL/GenBank/DDBJ databases">
        <authorList>
            <person name="Sun Q."/>
            <person name="Zhou Y."/>
        </authorList>
    </citation>
    <scope>NUCLEOTIDE SEQUENCE</scope>
    <source>
        <strain evidence="3">CGMCC 1.15290</strain>
    </source>
</reference>
<dbReference type="Pfam" id="PF01979">
    <property type="entry name" value="Amidohydro_1"/>
    <property type="match status" value="1"/>
</dbReference>
<gene>
    <name evidence="3" type="ORF">GCM10011379_09850</name>
</gene>
<dbReference type="GO" id="GO:0016810">
    <property type="term" value="F:hydrolase activity, acting on carbon-nitrogen (but not peptide) bonds"/>
    <property type="evidence" value="ECO:0007669"/>
    <property type="project" value="InterPro"/>
</dbReference>
<keyword evidence="4" id="KW-1185">Reference proteome</keyword>
<dbReference type="Proteomes" id="UP000627292">
    <property type="component" value="Unassembled WGS sequence"/>
</dbReference>
<accession>A0A917IRJ8</accession>
<dbReference type="PANTHER" id="PTHR43135:SF3">
    <property type="entry name" value="ALPHA-D-RIBOSE 1-METHYLPHOSPHONATE 5-TRIPHOSPHATE DIPHOSPHATASE"/>
    <property type="match status" value="1"/>
</dbReference>
<evidence type="ECO:0000256" key="1">
    <source>
        <dbReference type="SAM" id="SignalP"/>
    </source>
</evidence>
<evidence type="ECO:0000313" key="4">
    <source>
        <dbReference type="Proteomes" id="UP000627292"/>
    </source>
</evidence>
<dbReference type="SUPFAM" id="SSF51556">
    <property type="entry name" value="Metallo-dependent hydrolases"/>
    <property type="match status" value="1"/>
</dbReference>
<dbReference type="Gene3D" id="3.30.110.90">
    <property type="entry name" value="Amidohydrolase"/>
    <property type="match status" value="1"/>
</dbReference>
<dbReference type="EMBL" id="BMIB01000001">
    <property type="protein sequence ID" value="GGH61157.1"/>
    <property type="molecule type" value="Genomic_DNA"/>
</dbReference>
<name>A0A917IRJ8_9BACT</name>
<comment type="caution">
    <text evidence="3">The sequence shown here is derived from an EMBL/GenBank/DDBJ whole genome shotgun (WGS) entry which is preliminary data.</text>
</comment>
<evidence type="ECO:0000313" key="3">
    <source>
        <dbReference type="EMBL" id="GGH61157.1"/>
    </source>
</evidence>
<evidence type="ECO:0000259" key="2">
    <source>
        <dbReference type="Pfam" id="PF01979"/>
    </source>
</evidence>
<dbReference type="Gene3D" id="1.20.58.520">
    <property type="entry name" value="Amidohydrolase"/>
    <property type="match status" value="1"/>
</dbReference>